<dbReference type="STRING" id="984262.SGRA_2638"/>
<organism evidence="2 3">
    <name type="scientific">Saprospira grandis (strain Lewin)</name>
    <dbReference type="NCBI Taxonomy" id="984262"/>
    <lineage>
        <taxon>Bacteria</taxon>
        <taxon>Pseudomonadati</taxon>
        <taxon>Bacteroidota</taxon>
        <taxon>Saprospiria</taxon>
        <taxon>Saprospirales</taxon>
        <taxon>Saprospiraceae</taxon>
        <taxon>Saprospira</taxon>
    </lineage>
</organism>
<dbReference type="Proteomes" id="UP000007519">
    <property type="component" value="Chromosome"/>
</dbReference>
<feature type="region of interest" description="Disordered" evidence="1">
    <location>
        <begin position="67"/>
        <end position="97"/>
    </location>
</feature>
<protein>
    <submittedName>
        <fullName evidence="2">Branched-chain amino acid aminotransferase</fullName>
    </submittedName>
</protein>
<proteinExistence type="predicted"/>
<dbReference type="InterPro" id="IPR032577">
    <property type="entry name" value="DUF4920"/>
</dbReference>
<gene>
    <name evidence="2" type="ordered locus">SGRA_2638</name>
</gene>
<dbReference type="EMBL" id="CP002831">
    <property type="protein sequence ID" value="AFC25366.1"/>
    <property type="molecule type" value="Genomic_DNA"/>
</dbReference>
<feature type="compositionally biased region" description="Low complexity" evidence="1">
    <location>
        <begin position="67"/>
        <end position="80"/>
    </location>
</feature>
<dbReference type="HOGENOM" id="CLU_1353838_0_0_10"/>
<keyword evidence="2" id="KW-0032">Aminotransferase</keyword>
<accession>H6L838</accession>
<evidence type="ECO:0000313" key="2">
    <source>
        <dbReference type="EMBL" id="AFC25366.1"/>
    </source>
</evidence>
<sequence>MFWARLILAGKNYNKKGQKAKGYSWLLENAYFWGRNKKQSTMFKSVTFIVSLFLVLGFGACQNEAAPQEAAQEETAAASAEEQHGHHEGHGAAPEPLTEEGLHYGLEKIDGEGAKTAAEVVAALQLEDLGMIAWGEGQESPGVENIKVEGEIVEMCKMSGCWFTLKTAEGQELIVSTAEHKALPKEFMGQTIVAEGPAFRVDISAEELQAQAQADGQSEEEAAKITEGRSEFNLIAKGVMLKK</sequence>
<reference evidence="2 3" key="1">
    <citation type="journal article" date="2012" name="Stand. Genomic Sci.">
        <title>Complete genome sequencing and analysis of Saprospira grandis str. Lewin, a predatory marine bacterium.</title>
        <authorList>
            <person name="Saw J.H."/>
            <person name="Yuryev A."/>
            <person name="Kanbe M."/>
            <person name="Hou S."/>
            <person name="Young A.G."/>
            <person name="Aizawa S."/>
            <person name="Alam M."/>
        </authorList>
    </citation>
    <scope>NUCLEOTIDE SEQUENCE [LARGE SCALE GENOMIC DNA]</scope>
    <source>
        <strain evidence="2 3">Lewin</strain>
    </source>
</reference>
<dbReference type="GO" id="GO:0008483">
    <property type="term" value="F:transaminase activity"/>
    <property type="evidence" value="ECO:0007669"/>
    <property type="project" value="UniProtKB-KW"/>
</dbReference>
<dbReference type="KEGG" id="sgn:SGRA_2638"/>
<evidence type="ECO:0000256" key="1">
    <source>
        <dbReference type="SAM" id="MobiDB-lite"/>
    </source>
</evidence>
<feature type="compositionally biased region" description="Basic and acidic residues" evidence="1">
    <location>
        <begin position="81"/>
        <end position="90"/>
    </location>
</feature>
<dbReference type="AlphaFoldDB" id="H6L838"/>
<name>H6L838_SAPGL</name>
<dbReference type="Pfam" id="PF16267">
    <property type="entry name" value="DUF4920"/>
    <property type="match status" value="1"/>
</dbReference>
<keyword evidence="3" id="KW-1185">Reference proteome</keyword>
<evidence type="ECO:0000313" key="3">
    <source>
        <dbReference type="Proteomes" id="UP000007519"/>
    </source>
</evidence>
<keyword evidence="2" id="KW-0808">Transferase</keyword>